<accession>A0AA88CSL4</accession>
<gene>
    <name evidence="1" type="ORF">TIFTF001_004057</name>
</gene>
<comment type="caution">
    <text evidence="1">The sequence shown here is derived from an EMBL/GenBank/DDBJ whole genome shotgun (WGS) entry which is preliminary data.</text>
</comment>
<dbReference type="AlphaFoldDB" id="A0AA88CSL4"/>
<name>A0AA88CSL4_FICCA</name>
<proteinExistence type="predicted"/>
<dbReference type="Proteomes" id="UP001187192">
    <property type="component" value="Unassembled WGS sequence"/>
</dbReference>
<evidence type="ECO:0000313" key="1">
    <source>
        <dbReference type="EMBL" id="GMN33233.1"/>
    </source>
</evidence>
<protein>
    <submittedName>
        <fullName evidence="1">Uncharacterized protein</fullName>
    </submittedName>
</protein>
<dbReference type="EMBL" id="BTGU01000004">
    <property type="protein sequence ID" value="GMN33233.1"/>
    <property type="molecule type" value="Genomic_DNA"/>
</dbReference>
<reference evidence="1" key="1">
    <citation type="submission" date="2023-07" db="EMBL/GenBank/DDBJ databases">
        <title>draft genome sequence of fig (Ficus carica).</title>
        <authorList>
            <person name="Takahashi T."/>
            <person name="Nishimura K."/>
        </authorList>
    </citation>
    <scope>NUCLEOTIDE SEQUENCE</scope>
</reference>
<organism evidence="1 2">
    <name type="scientific">Ficus carica</name>
    <name type="common">Common fig</name>
    <dbReference type="NCBI Taxonomy" id="3494"/>
    <lineage>
        <taxon>Eukaryota</taxon>
        <taxon>Viridiplantae</taxon>
        <taxon>Streptophyta</taxon>
        <taxon>Embryophyta</taxon>
        <taxon>Tracheophyta</taxon>
        <taxon>Spermatophyta</taxon>
        <taxon>Magnoliopsida</taxon>
        <taxon>eudicotyledons</taxon>
        <taxon>Gunneridae</taxon>
        <taxon>Pentapetalae</taxon>
        <taxon>rosids</taxon>
        <taxon>fabids</taxon>
        <taxon>Rosales</taxon>
        <taxon>Moraceae</taxon>
        <taxon>Ficeae</taxon>
        <taxon>Ficus</taxon>
    </lineage>
</organism>
<keyword evidence="2" id="KW-1185">Reference proteome</keyword>
<sequence length="117" mass="12334">MKQSGAMDPFIIASKILSIGCNTDAATHNQSTDAGITESVSRHSEMEGVGRLRGMAGGPIAEMSTMTTAQWPASRIDGHSFTASPPTGSRAFYGPANTIIISFLDEGGLPTFRCDHM</sequence>
<evidence type="ECO:0000313" key="2">
    <source>
        <dbReference type="Proteomes" id="UP001187192"/>
    </source>
</evidence>